<feature type="compositionally biased region" description="Basic and acidic residues" evidence="9">
    <location>
        <begin position="68"/>
        <end position="87"/>
    </location>
</feature>
<dbReference type="GO" id="GO:0016798">
    <property type="term" value="F:hydrolase activity, acting on glycosyl bonds"/>
    <property type="evidence" value="ECO:0007669"/>
    <property type="project" value="UniProtKB-KW"/>
</dbReference>
<keyword evidence="4 8" id="KW-0378">Hydrolase</keyword>
<dbReference type="SUPFAM" id="SSF51126">
    <property type="entry name" value="Pectin lyase-like"/>
    <property type="match status" value="1"/>
</dbReference>
<keyword evidence="5" id="KW-1015">Disulfide bond</keyword>
<evidence type="ECO:0000313" key="10">
    <source>
        <dbReference type="EMBL" id="KAL2318085.1"/>
    </source>
</evidence>
<evidence type="ECO:0000256" key="7">
    <source>
        <dbReference type="ARBA" id="ARBA00023295"/>
    </source>
</evidence>
<evidence type="ECO:0000256" key="3">
    <source>
        <dbReference type="ARBA" id="ARBA00022512"/>
    </source>
</evidence>
<name>A0ABD1L3K2_9FABA</name>
<proteinExistence type="inferred from homology"/>
<evidence type="ECO:0000256" key="2">
    <source>
        <dbReference type="ARBA" id="ARBA00008834"/>
    </source>
</evidence>
<dbReference type="PANTHER" id="PTHR31736">
    <property type="match status" value="1"/>
</dbReference>
<dbReference type="InterPro" id="IPR000743">
    <property type="entry name" value="Glyco_hydro_28"/>
</dbReference>
<evidence type="ECO:0000256" key="5">
    <source>
        <dbReference type="ARBA" id="ARBA00023157"/>
    </source>
</evidence>
<keyword evidence="3" id="KW-0964">Secreted</keyword>
<evidence type="ECO:0000313" key="11">
    <source>
        <dbReference type="Proteomes" id="UP001603857"/>
    </source>
</evidence>
<evidence type="ECO:0000256" key="9">
    <source>
        <dbReference type="SAM" id="MobiDB-lite"/>
    </source>
</evidence>
<comment type="subcellular location">
    <subcellularLocation>
        <location evidence="1">Secreted</location>
        <location evidence="1">Cell wall</location>
    </subcellularLocation>
</comment>
<evidence type="ECO:0000256" key="8">
    <source>
        <dbReference type="RuleBase" id="RU361169"/>
    </source>
</evidence>
<keyword evidence="6" id="KW-0325">Glycoprotein</keyword>
<protein>
    <recommendedName>
        <fullName evidence="12">Polygalacturonase</fullName>
    </recommendedName>
</protein>
<comment type="caution">
    <text evidence="10">The sequence shown here is derived from an EMBL/GenBank/DDBJ whole genome shotgun (WGS) entry which is preliminary data.</text>
</comment>
<organism evidence="10 11">
    <name type="scientific">Flemingia macrophylla</name>
    <dbReference type="NCBI Taxonomy" id="520843"/>
    <lineage>
        <taxon>Eukaryota</taxon>
        <taxon>Viridiplantae</taxon>
        <taxon>Streptophyta</taxon>
        <taxon>Embryophyta</taxon>
        <taxon>Tracheophyta</taxon>
        <taxon>Spermatophyta</taxon>
        <taxon>Magnoliopsida</taxon>
        <taxon>eudicotyledons</taxon>
        <taxon>Gunneridae</taxon>
        <taxon>Pentapetalae</taxon>
        <taxon>rosids</taxon>
        <taxon>fabids</taxon>
        <taxon>Fabales</taxon>
        <taxon>Fabaceae</taxon>
        <taxon>Papilionoideae</taxon>
        <taxon>50 kb inversion clade</taxon>
        <taxon>NPAAA clade</taxon>
        <taxon>indigoferoid/millettioid clade</taxon>
        <taxon>Phaseoleae</taxon>
        <taxon>Flemingia</taxon>
    </lineage>
</organism>
<feature type="region of interest" description="Disordered" evidence="9">
    <location>
        <begin position="66"/>
        <end position="87"/>
    </location>
</feature>
<evidence type="ECO:0000256" key="1">
    <source>
        <dbReference type="ARBA" id="ARBA00004191"/>
    </source>
</evidence>
<dbReference type="AlphaFoldDB" id="A0ABD1L3K2"/>
<keyword evidence="3" id="KW-0134">Cell wall</keyword>
<comment type="similarity">
    <text evidence="2 8">Belongs to the glycosyl hydrolase 28 family.</text>
</comment>
<dbReference type="InterPro" id="IPR012334">
    <property type="entry name" value="Pectin_lyas_fold"/>
</dbReference>
<dbReference type="EMBL" id="JBGMDY010000011">
    <property type="protein sequence ID" value="KAL2318085.1"/>
    <property type="molecule type" value="Genomic_DNA"/>
</dbReference>
<gene>
    <name evidence="10" type="ORF">Fmac_031961</name>
</gene>
<accession>A0ABD1L3K2</accession>
<sequence length="213" mass="22544">MKLTGRCQKGDRSRAKGGSYRCGYGGDAQGRSGYGGGGVAVTIGVKLKVSVAIGVKGHEGVKSMGDFGRGRVEGRRNGAERESKSPEETRATVAVALSVRGELWVATDNLFIYGYVGGKGYAKDIMFVNISVNQTNYPKDAIKVSDVTFSNICGTCTNENAVVLDCAKIRCDNINLNQINITSIDPKKPASATCNNVHGKTANIFSPSVSCLH</sequence>
<dbReference type="InterPro" id="IPR011050">
    <property type="entry name" value="Pectin_lyase_fold/virulence"/>
</dbReference>
<dbReference type="GO" id="GO:0046576">
    <property type="term" value="F:rhamnogalacturonan alpha-L-rhamnopyranosyl-(1-&gt;4)-alpha-D-galactopyranosyluronide lyase activity"/>
    <property type="evidence" value="ECO:0007669"/>
    <property type="project" value="UniProtKB-ARBA"/>
</dbReference>
<dbReference type="Pfam" id="PF00295">
    <property type="entry name" value="Glyco_hydro_28"/>
    <property type="match status" value="1"/>
</dbReference>
<dbReference type="Gene3D" id="2.160.20.10">
    <property type="entry name" value="Single-stranded right-handed beta-helix, Pectin lyase-like"/>
    <property type="match status" value="1"/>
</dbReference>
<dbReference type="Proteomes" id="UP001603857">
    <property type="component" value="Unassembled WGS sequence"/>
</dbReference>
<keyword evidence="7 8" id="KW-0326">Glycosidase</keyword>
<evidence type="ECO:0000256" key="6">
    <source>
        <dbReference type="ARBA" id="ARBA00023180"/>
    </source>
</evidence>
<dbReference type="PANTHER" id="PTHR31736:SF19">
    <property type="entry name" value="PECTIN LYASE SUPERFAMILY PROTEIN-RELATED"/>
    <property type="match status" value="1"/>
</dbReference>
<keyword evidence="11" id="KW-1185">Reference proteome</keyword>
<evidence type="ECO:0000256" key="4">
    <source>
        <dbReference type="ARBA" id="ARBA00022801"/>
    </source>
</evidence>
<evidence type="ECO:0008006" key="12">
    <source>
        <dbReference type="Google" id="ProtNLM"/>
    </source>
</evidence>
<reference evidence="10 11" key="1">
    <citation type="submission" date="2024-08" db="EMBL/GenBank/DDBJ databases">
        <title>Insights into the chromosomal genome structure of Flemingia macrophylla.</title>
        <authorList>
            <person name="Ding Y."/>
            <person name="Zhao Y."/>
            <person name="Bi W."/>
            <person name="Wu M."/>
            <person name="Zhao G."/>
            <person name="Gong Y."/>
            <person name="Li W."/>
            <person name="Zhang P."/>
        </authorList>
    </citation>
    <scope>NUCLEOTIDE SEQUENCE [LARGE SCALE GENOMIC DNA]</scope>
    <source>
        <strain evidence="10">DYQJB</strain>
        <tissue evidence="10">Leaf</tissue>
    </source>
</reference>